<dbReference type="AlphaFoldDB" id="A0A517LMU9"/>
<sequence length="639" mass="72622">MTSPTFKYSPLSESDSFRIILLQPSTSRDASLRCTLLHTTLSQCDRDIIDHYIALSYVWGDATVKGTIYIDDKLMEITANLESALRAIRDASRIVRIWADAVCINQNDKAEKAIQIGLFARIYSTAQHTIIYLGPSSAEGDVVLSLAPLNTNGIVSSENSSAQAEKAKDEILKLAWFSRVLVFQELVLSKDPWVQIGTLRARWDDVCHVLLSGDWRSVEEDVAWRKRLLEDMDSTRGTKSNTLFNLLLARRGLGATDARDMIFAHFSTASNREEMKKYVQVDYDKTCAAIYENVARYILEDIEHSTIVEPVGFFHNIDDIAPDLRRKGLASWAPDWSIRDSGFGRMPPDILAKKTRSLISTEHMVWVGDPCHLASIGYEVDVVKNVSLTFPHSSKTPLKNIDGWRTAKSRLEQFYLENDPIWCSDDKKSMYPHFEPRGKDAEHEKLALNLAEQWITIIEDDLSHLSPEPSDTEEHQRFLAQFGSWMRHRVMQGLIVNNDGPKSNFFPYSYLFTNWAVLWPDSFPGRRLMFTQSGRFGVAPKCTQPGDHVVYLAGGADSIAMVIRNTEGQRTCDLHLEIRKAFANKKEKMLDNFWVSFIPADDGMAIQHSILIGQCYVEGISGWQPGYEKQFRLKIFAFR</sequence>
<evidence type="ECO:0000313" key="3">
    <source>
        <dbReference type="Proteomes" id="UP000316270"/>
    </source>
</evidence>
<keyword evidence="3" id="KW-1185">Reference proteome</keyword>
<feature type="domain" description="Heterokaryon incompatibility" evidence="1">
    <location>
        <begin position="52"/>
        <end position="185"/>
    </location>
</feature>
<dbReference type="InterPro" id="IPR052895">
    <property type="entry name" value="HetReg/Transcr_Mod"/>
</dbReference>
<evidence type="ECO:0000313" key="2">
    <source>
        <dbReference type="EMBL" id="QDS76978.1"/>
    </source>
</evidence>
<dbReference type="PANTHER" id="PTHR24148:SF73">
    <property type="entry name" value="HET DOMAIN PROTEIN (AFU_ORTHOLOGUE AFUA_8G01020)"/>
    <property type="match status" value="1"/>
</dbReference>
<dbReference type="PANTHER" id="PTHR24148">
    <property type="entry name" value="ANKYRIN REPEAT DOMAIN-CONTAINING PROTEIN 39 HOMOLOG-RELATED"/>
    <property type="match status" value="1"/>
</dbReference>
<accession>A0A517LMU9</accession>
<evidence type="ECO:0000259" key="1">
    <source>
        <dbReference type="Pfam" id="PF06985"/>
    </source>
</evidence>
<dbReference type="Pfam" id="PF06985">
    <property type="entry name" value="HET"/>
    <property type="match status" value="1"/>
</dbReference>
<protein>
    <recommendedName>
        <fullName evidence="1">Heterokaryon incompatibility domain-containing protein</fullName>
    </recommendedName>
</protein>
<reference evidence="2 3" key="1">
    <citation type="submission" date="2019-07" db="EMBL/GenBank/DDBJ databases">
        <title>Finished genome of Venturia effusa.</title>
        <authorList>
            <person name="Young C.A."/>
            <person name="Cox M.P."/>
            <person name="Ganley A.R.D."/>
            <person name="David W.J."/>
        </authorList>
    </citation>
    <scope>NUCLEOTIDE SEQUENCE [LARGE SCALE GENOMIC DNA]</scope>
    <source>
        <strain evidence="3">albino</strain>
    </source>
</reference>
<organism evidence="2 3">
    <name type="scientific">Venturia effusa</name>
    <dbReference type="NCBI Taxonomy" id="50376"/>
    <lineage>
        <taxon>Eukaryota</taxon>
        <taxon>Fungi</taxon>
        <taxon>Dikarya</taxon>
        <taxon>Ascomycota</taxon>
        <taxon>Pezizomycotina</taxon>
        <taxon>Dothideomycetes</taxon>
        <taxon>Pleosporomycetidae</taxon>
        <taxon>Venturiales</taxon>
        <taxon>Venturiaceae</taxon>
        <taxon>Venturia</taxon>
    </lineage>
</organism>
<proteinExistence type="predicted"/>
<dbReference type="InterPro" id="IPR010730">
    <property type="entry name" value="HET"/>
</dbReference>
<name>A0A517LMU9_9PEZI</name>
<dbReference type="Proteomes" id="UP000316270">
    <property type="component" value="Chromosome 16"/>
</dbReference>
<dbReference type="OrthoDB" id="2157530at2759"/>
<dbReference type="STRING" id="50376.A0A517LMU9"/>
<gene>
    <name evidence="2" type="ORF">FKW77_005668</name>
</gene>
<dbReference type="EMBL" id="CP042200">
    <property type="protein sequence ID" value="QDS76978.1"/>
    <property type="molecule type" value="Genomic_DNA"/>
</dbReference>